<feature type="binding site" evidence="10">
    <location>
        <position position="66"/>
    </location>
    <ligand>
        <name>substrate</name>
    </ligand>
</feature>
<keyword evidence="9 10" id="KW-0456">Lyase</keyword>
<evidence type="ECO:0000256" key="10">
    <source>
        <dbReference type="HAMAP-Rule" id="MF_00089"/>
    </source>
</evidence>
<dbReference type="InterPro" id="IPR038521">
    <property type="entry name" value="ThiC/Bza_core_dom"/>
</dbReference>
<name>A0A1M5JCP1_9FIRM</name>
<dbReference type="Pfam" id="PF01964">
    <property type="entry name" value="ThiC_Rad_SAM"/>
    <property type="match status" value="1"/>
</dbReference>
<comment type="catalytic activity">
    <reaction evidence="10">
        <text>5-amino-1-(5-phospho-beta-D-ribosyl)imidazole + S-adenosyl-L-methionine = 4-amino-2-methyl-5-(phosphooxymethyl)pyrimidine + CO + 5'-deoxyadenosine + formate + L-methionine + 3 H(+)</text>
        <dbReference type="Rhea" id="RHEA:24840"/>
        <dbReference type="ChEBI" id="CHEBI:15378"/>
        <dbReference type="ChEBI" id="CHEBI:15740"/>
        <dbReference type="ChEBI" id="CHEBI:17245"/>
        <dbReference type="ChEBI" id="CHEBI:17319"/>
        <dbReference type="ChEBI" id="CHEBI:57844"/>
        <dbReference type="ChEBI" id="CHEBI:58354"/>
        <dbReference type="ChEBI" id="CHEBI:59789"/>
        <dbReference type="ChEBI" id="CHEBI:137981"/>
        <dbReference type="EC" id="4.1.99.17"/>
    </reaction>
</comment>
<dbReference type="OrthoDB" id="9805897at2"/>
<dbReference type="PANTHER" id="PTHR30557">
    <property type="entry name" value="THIAMINE BIOSYNTHESIS PROTEIN THIC"/>
    <property type="match status" value="1"/>
</dbReference>
<feature type="binding site" evidence="10">
    <location>
        <position position="292"/>
    </location>
    <ligand>
        <name>substrate</name>
    </ligand>
</feature>
<feature type="binding site" evidence="10">
    <location>
        <position position="411"/>
    </location>
    <ligand>
        <name>[4Fe-4S] cluster</name>
        <dbReference type="ChEBI" id="CHEBI:49883"/>
        <note>4Fe-4S-S-AdoMet</note>
    </ligand>
</feature>
<organism evidence="11 12">
    <name type="scientific">Thermosyntropha lipolytica DSM 11003</name>
    <dbReference type="NCBI Taxonomy" id="1123382"/>
    <lineage>
        <taxon>Bacteria</taxon>
        <taxon>Bacillati</taxon>
        <taxon>Bacillota</taxon>
        <taxon>Clostridia</taxon>
        <taxon>Eubacteriales</taxon>
        <taxon>Syntrophomonadaceae</taxon>
        <taxon>Thermosyntropha</taxon>
    </lineage>
</organism>
<keyword evidence="4 10" id="KW-0479">Metal-binding</keyword>
<dbReference type="GO" id="GO:0051539">
    <property type="term" value="F:4 iron, 4 sulfur cluster binding"/>
    <property type="evidence" value="ECO:0007669"/>
    <property type="project" value="UniProtKB-KW"/>
</dbReference>
<sequence>MTQLLQARQGQITPQMLEVAEKEGVAPEEIRCGVAKGVIVIPCNVKHAGLKACGIGRGLRVKVNANLGVSDKASCLEKEVEKLKAAIKSGADTVMDLSTGRERDVIRKEFIKLSPLPVGSVPIYQAAAEAEEKKGDILAMTEEDMFKAVEKHIADGIDFITVHCGINQASLNVLERNPRLMGIVSRGGSITAAWMRKHRRENPFYQNFDYLLELCLKYDTTLSLGDGLRPGAVADANDAAQIEEMIVLGELVKRARDKGVQVMVEGPGHMPLNAIKACVELEKTLCHNAPFYILGPLVTDIAMGYDHVAGAIGGALAAFFGADFLCCVTPAEHLGLPGVEDIIEGVAVSRLAAHAADLARGKEYAWARDEALSRARRELDWEKQIALSLYPEKARFMYREKNPDAREGEPCSMCGDYCAVRMDKVSFSRPS</sequence>
<dbReference type="UniPathway" id="UPA00060"/>
<dbReference type="AlphaFoldDB" id="A0A1M5JCP1"/>
<keyword evidence="3 10" id="KW-0949">S-adenosyl-L-methionine</keyword>
<dbReference type="NCBIfam" id="NF009895">
    <property type="entry name" value="PRK13352.1"/>
    <property type="match status" value="1"/>
</dbReference>
<dbReference type="RefSeq" id="WP_073088778.1">
    <property type="nucleotide sequence ID" value="NZ_FQWY01000002.1"/>
</dbReference>
<dbReference type="STRING" id="1123382.SAMN02745221_00045"/>
<evidence type="ECO:0000256" key="8">
    <source>
        <dbReference type="ARBA" id="ARBA00023014"/>
    </source>
</evidence>
<keyword evidence="12" id="KW-1185">Reference proteome</keyword>
<keyword evidence="7 10" id="KW-0408">Iron</keyword>
<dbReference type="GO" id="GO:0070284">
    <property type="term" value="F:phosphomethylpyrimidine synthase activity"/>
    <property type="evidence" value="ECO:0007669"/>
    <property type="project" value="UniProtKB-EC"/>
</dbReference>
<feature type="binding site" evidence="10">
    <location>
        <position position="414"/>
    </location>
    <ligand>
        <name>[4Fe-4S] cluster</name>
        <dbReference type="ChEBI" id="CHEBI:49883"/>
        <note>4Fe-4S-S-AdoMet</note>
    </ligand>
</feature>
<keyword evidence="2 10" id="KW-0004">4Fe-4S</keyword>
<evidence type="ECO:0000256" key="3">
    <source>
        <dbReference type="ARBA" id="ARBA00022691"/>
    </source>
</evidence>
<evidence type="ECO:0000256" key="2">
    <source>
        <dbReference type="ARBA" id="ARBA00022485"/>
    </source>
</evidence>
<feature type="binding site" evidence="10">
    <location>
        <position position="163"/>
    </location>
    <ligand>
        <name>substrate</name>
    </ligand>
</feature>
<feature type="binding site" evidence="10">
    <location>
        <begin position="185"/>
        <end position="187"/>
    </location>
    <ligand>
        <name>substrate</name>
    </ligand>
</feature>
<dbReference type="Proteomes" id="UP000242329">
    <property type="component" value="Unassembled WGS sequence"/>
</dbReference>
<evidence type="ECO:0000313" key="12">
    <source>
        <dbReference type="Proteomes" id="UP000242329"/>
    </source>
</evidence>
<dbReference type="FunFam" id="3.20.20.540:FF:000001">
    <property type="entry name" value="Phosphomethylpyrimidine synthase"/>
    <property type="match status" value="1"/>
</dbReference>
<feature type="binding site" evidence="10">
    <location>
        <position position="265"/>
    </location>
    <ligand>
        <name>substrate</name>
    </ligand>
</feature>
<evidence type="ECO:0000256" key="4">
    <source>
        <dbReference type="ARBA" id="ARBA00022723"/>
    </source>
</evidence>
<comment type="cofactor">
    <cofactor evidence="10">
        <name>[4Fe-4S] cluster</name>
        <dbReference type="ChEBI" id="CHEBI:49883"/>
    </cofactor>
    <text evidence="10">Binds 1 [4Fe-4S] cluster per subunit. The cluster is coordinated with 3 cysteines and an exchangeable S-adenosyl-L-methionine.</text>
</comment>
<comment type="pathway">
    <text evidence="10">Cofactor biosynthesis; thiamine diphosphate biosynthesis.</text>
</comment>
<feature type="binding site" evidence="10">
    <location>
        <position position="124"/>
    </location>
    <ligand>
        <name>substrate</name>
    </ligand>
</feature>
<evidence type="ECO:0000256" key="7">
    <source>
        <dbReference type="ARBA" id="ARBA00023004"/>
    </source>
</evidence>
<keyword evidence="5 10" id="KW-0862">Zinc</keyword>
<dbReference type="Gene3D" id="3.20.20.540">
    <property type="entry name" value="Radical SAM ThiC family, central domain"/>
    <property type="match status" value="1"/>
</dbReference>
<evidence type="ECO:0000313" key="11">
    <source>
        <dbReference type="EMBL" id="SHG37783.1"/>
    </source>
</evidence>
<dbReference type="EC" id="4.1.99.17" evidence="10"/>
<evidence type="ECO:0000256" key="5">
    <source>
        <dbReference type="ARBA" id="ARBA00022833"/>
    </source>
</evidence>
<dbReference type="GO" id="GO:0009229">
    <property type="term" value="P:thiamine diphosphate biosynthetic process"/>
    <property type="evidence" value="ECO:0007669"/>
    <property type="project" value="UniProtKB-UniRule"/>
</dbReference>
<feature type="binding site" evidence="10">
    <location>
        <position position="269"/>
    </location>
    <ligand>
        <name>Zn(2+)</name>
        <dbReference type="ChEBI" id="CHEBI:29105"/>
    </ligand>
</feature>
<feature type="binding site" evidence="10">
    <location>
        <position position="333"/>
    </location>
    <ligand>
        <name>Zn(2+)</name>
        <dbReference type="ChEBI" id="CHEBI:29105"/>
    </ligand>
</feature>
<dbReference type="InterPro" id="IPR037509">
    <property type="entry name" value="ThiC"/>
</dbReference>
<dbReference type="SFLD" id="SFLDG01114">
    <property type="entry name" value="phosphomethylpyrimidine_syntha"/>
    <property type="match status" value="1"/>
</dbReference>
<dbReference type="PANTHER" id="PTHR30557:SF1">
    <property type="entry name" value="PHOSPHOMETHYLPYRIMIDINE SYNTHASE, CHLOROPLASTIC"/>
    <property type="match status" value="1"/>
</dbReference>
<protein>
    <recommendedName>
        <fullName evidence="10">Phosphomethylpyrimidine synthase</fullName>
        <ecNumber evidence="10">4.1.99.17</ecNumber>
    </recommendedName>
    <alternativeName>
        <fullName evidence="10">Hydroxymethylpyrimidine phosphate synthase</fullName>
        <shortName evidence="10">HMP-P synthase</shortName>
        <shortName evidence="10">HMP-phosphate synthase</shortName>
        <shortName evidence="10">HMPP synthase</shortName>
    </alternativeName>
    <alternativeName>
        <fullName evidence="10">Thiamine biosynthesis protein ThiC</fullName>
    </alternativeName>
</protein>
<feature type="binding site" evidence="10">
    <location>
        <position position="95"/>
    </location>
    <ligand>
        <name>substrate</name>
    </ligand>
</feature>
<comment type="similarity">
    <text evidence="10">Belongs to the ThiC family.</text>
</comment>
<evidence type="ECO:0000256" key="6">
    <source>
        <dbReference type="ARBA" id="ARBA00022977"/>
    </source>
</evidence>
<accession>A0A1M5JCP1</accession>
<dbReference type="SFLD" id="SFLDF00407">
    <property type="entry name" value="phosphomethylpyrimidine_syntha"/>
    <property type="match status" value="1"/>
</dbReference>
<keyword evidence="6 10" id="KW-0784">Thiamine biosynthesis</keyword>
<proteinExistence type="inferred from homology"/>
<feature type="binding site" evidence="10">
    <location>
        <begin position="226"/>
        <end position="229"/>
    </location>
    <ligand>
        <name>substrate</name>
    </ligand>
</feature>
<dbReference type="Gene3D" id="6.10.250.620">
    <property type="match status" value="1"/>
</dbReference>
<dbReference type="GO" id="GO:0008270">
    <property type="term" value="F:zinc ion binding"/>
    <property type="evidence" value="ECO:0007669"/>
    <property type="project" value="UniProtKB-UniRule"/>
</dbReference>
<dbReference type="SFLD" id="SFLDS00113">
    <property type="entry name" value="Radical_SAM_Phosphomethylpyrim"/>
    <property type="match status" value="1"/>
</dbReference>
<dbReference type="HAMAP" id="MF_00089">
    <property type="entry name" value="ThiC"/>
    <property type="match status" value="1"/>
</dbReference>
<dbReference type="InterPro" id="IPR002817">
    <property type="entry name" value="ThiC/BzaA/B"/>
</dbReference>
<comment type="function">
    <text evidence="1 10">Catalyzes the synthesis of the hydroxymethylpyrimidine phosphate (HMP-P) moiety of thiamine from aminoimidazole ribotide (AIR) in a radical S-adenosyl-L-methionine (SAM)-dependent reaction.</text>
</comment>
<dbReference type="GO" id="GO:0009228">
    <property type="term" value="P:thiamine biosynthetic process"/>
    <property type="evidence" value="ECO:0007669"/>
    <property type="project" value="UniProtKB-UniRule"/>
</dbReference>
<dbReference type="EMBL" id="FQWY01000002">
    <property type="protein sequence ID" value="SHG37783.1"/>
    <property type="molecule type" value="Genomic_DNA"/>
</dbReference>
<evidence type="ECO:0000256" key="1">
    <source>
        <dbReference type="ARBA" id="ARBA00003175"/>
    </source>
</evidence>
<keyword evidence="8 10" id="KW-0411">Iron-sulfur</keyword>
<gene>
    <name evidence="10" type="primary">thiC</name>
    <name evidence="11" type="ORF">SAMN02745221_00045</name>
</gene>
<feature type="binding site" evidence="10">
    <location>
        <position position="418"/>
    </location>
    <ligand>
        <name>[4Fe-4S] cluster</name>
        <dbReference type="ChEBI" id="CHEBI:49883"/>
        <note>4Fe-4S-S-AdoMet</note>
    </ligand>
</feature>
<evidence type="ECO:0000256" key="9">
    <source>
        <dbReference type="ARBA" id="ARBA00023239"/>
    </source>
</evidence>
<dbReference type="NCBIfam" id="TIGR00190">
    <property type="entry name" value="thiC"/>
    <property type="match status" value="1"/>
</dbReference>
<reference evidence="12" key="1">
    <citation type="submission" date="2016-11" db="EMBL/GenBank/DDBJ databases">
        <authorList>
            <person name="Varghese N."/>
            <person name="Submissions S."/>
        </authorList>
    </citation>
    <scope>NUCLEOTIDE SEQUENCE [LARGE SCALE GENOMIC DNA]</scope>
    <source>
        <strain evidence="12">DSM 11003</strain>
    </source>
</reference>